<reference evidence="5 6" key="1">
    <citation type="submission" date="2013-08" db="EMBL/GenBank/DDBJ databases">
        <title>Genome sequencing of Cellulomonas carbonis T26.</title>
        <authorList>
            <person name="Chen F."/>
            <person name="Li Y."/>
            <person name="Wang G."/>
        </authorList>
    </citation>
    <scope>NUCLEOTIDE SEQUENCE [LARGE SCALE GENOMIC DNA]</scope>
    <source>
        <strain evidence="5 6">T26</strain>
    </source>
</reference>
<evidence type="ECO:0000256" key="2">
    <source>
        <dbReference type="ARBA" id="ARBA00022630"/>
    </source>
</evidence>
<dbReference type="InterPro" id="IPR050260">
    <property type="entry name" value="FAD-bd_OxRdtase"/>
</dbReference>
<feature type="non-terminal residue" evidence="5">
    <location>
        <position position="325"/>
    </location>
</feature>
<evidence type="ECO:0000259" key="4">
    <source>
        <dbReference type="Pfam" id="PF07992"/>
    </source>
</evidence>
<evidence type="ECO:0000256" key="1">
    <source>
        <dbReference type="ARBA" id="ARBA00001974"/>
    </source>
</evidence>
<proteinExistence type="predicted"/>
<keyword evidence="3" id="KW-0274">FAD</keyword>
<dbReference type="PRINTS" id="PR00368">
    <property type="entry name" value="FADPNR"/>
</dbReference>
<protein>
    <submittedName>
        <fullName evidence="5">Pyridine nucleotide-disulfide oxidoreductase</fullName>
    </submittedName>
</protein>
<dbReference type="SUPFAM" id="SSF51905">
    <property type="entry name" value="FAD/NAD(P)-binding domain"/>
    <property type="match status" value="2"/>
</dbReference>
<feature type="domain" description="FAD/NAD(P)-binding" evidence="4">
    <location>
        <begin position="5"/>
        <end position="301"/>
    </location>
</feature>
<dbReference type="AlphaFoldDB" id="A0A0A0BL93"/>
<sequence>MRPARVVVVGHGMVGARFVEELVERVAGTPAGARAVEVTVLGAEEYEPYNRVLLSEVVAGKVDVASLTLPRRDVAGVRVLPGVAAYAVDRERRVVLADDGSSHAYDHLVLATGARARVPALAGLAPGGPLPAGVHALRTLDDAREIVAATVNARRAVVLGGGVLGLEAACGLARRGLRVTVVHGGPHAMDRQLDADAGHVVGRGLTALGVDVRADAAAEGVVLDGGRAGGLRLGDADDGVVPAELVVLTAGTEPETALARAAGLAVGRGVLVDRTCTTADPRVHAIGDCAEPPEGGTGLVAQGWDQARRLATRLAAELTERGAAP</sequence>
<dbReference type="PRINTS" id="PR00411">
    <property type="entry name" value="PNDRDTASEI"/>
</dbReference>
<dbReference type="InterPro" id="IPR023753">
    <property type="entry name" value="FAD/NAD-binding_dom"/>
</dbReference>
<dbReference type="PANTHER" id="PTHR43429:SF3">
    <property type="entry name" value="NITRITE REDUCTASE [NAD(P)H]"/>
    <property type="match status" value="1"/>
</dbReference>
<dbReference type="PANTHER" id="PTHR43429">
    <property type="entry name" value="PYRIDINE NUCLEOTIDE-DISULFIDE OXIDOREDUCTASE DOMAIN-CONTAINING"/>
    <property type="match status" value="1"/>
</dbReference>
<gene>
    <name evidence="5" type="ORF">N868_03130</name>
</gene>
<dbReference type="RefSeq" id="WP_043609006.1">
    <property type="nucleotide sequence ID" value="NZ_AXCY01000109.1"/>
</dbReference>
<dbReference type="Proteomes" id="UP000029839">
    <property type="component" value="Unassembled WGS sequence"/>
</dbReference>
<keyword evidence="6" id="KW-1185">Reference proteome</keyword>
<organism evidence="5 6">
    <name type="scientific">Cellulomonas carbonis T26</name>
    <dbReference type="NCBI Taxonomy" id="947969"/>
    <lineage>
        <taxon>Bacteria</taxon>
        <taxon>Bacillati</taxon>
        <taxon>Actinomycetota</taxon>
        <taxon>Actinomycetes</taxon>
        <taxon>Micrococcales</taxon>
        <taxon>Cellulomonadaceae</taxon>
        <taxon>Cellulomonas</taxon>
    </lineage>
</organism>
<name>A0A0A0BL93_9CELL</name>
<comment type="cofactor">
    <cofactor evidence="1">
        <name>FAD</name>
        <dbReference type="ChEBI" id="CHEBI:57692"/>
    </cofactor>
</comment>
<evidence type="ECO:0000256" key="3">
    <source>
        <dbReference type="ARBA" id="ARBA00022827"/>
    </source>
</evidence>
<dbReference type="GO" id="GO:0016491">
    <property type="term" value="F:oxidoreductase activity"/>
    <property type="evidence" value="ECO:0007669"/>
    <property type="project" value="InterPro"/>
</dbReference>
<evidence type="ECO:0000313" key="6">
    <source>
        <dbReference type="Proteomes" id="UP000029839"/>
    </source>
</evidence>
<dbReference type="Pfam" id="PF07992">
    <property type="entry name" value="Pyr_redox_2"/>
    <property type="match status" value="1"/>
</dbReference>
<reference evidence="5 6" key="2">
    <citation type="journal article" date="2015" name="Stand. Genomic Sci.">
        <title>Draft genome sequence of Cellulomonas carbonis T26(T) and comparative analysis of six Cellulomonas genomes.</title>
        <authorList>
            <person name="Zhuang W."/>
            <person name="Zhang S."/>
            <person name="Xia X."/>
            <person name="Wang G."/>
        </authorList>
    </citation>
    <scope>NUCLEOTIDE SEQUENCE [LARGE SCALE GENOMIC DNA]</scope>
    <source>
        <strain evidence="5 6">T26</strain>
    </source>
</reference>
<dbReference type="Gene3D" id="3.50.50.60">
    <property type="entry name" value="FAD/NAD(P)-binding domain"/>
    <property type="match status" value="2"/>
</dbReference>
<evidence type="ECO:0000313" key="5">
    <source>
        <dbReference type="EMBL" id="KGM09268.1"/>
    </source>
</evidence>
<dbReference type="EMBL" id="AXCY01000109">
    <property type="protein sequence ID" value="KGM09268.1"/>
    <property type="molecule type" value="Genomic_DNA"/>
</dbReference>
<accession>A0A0A0BL93</accession>
<dbReference type="OrthoDB" id="1145at2"/>
<dbReference type="InterPro" id="IPR036188">
    <property type="entry name" value="FAD/NAD-bd_sf"/>
</dbReference>
<comment type="caution">
    <text evidence="5">The sequence shown here is derived from an EMBL/GenBank/DDBJ whole genome shotgun (WGS) entry which is preliminary data.</text>
</comment>
<keyword evidence="2" id="KW-0285">Flavoprotein</keyword>